<feature type="signal peptide" evidence="1">
    <location>
        <begin position="1"/>
        <end position="19"/>
    </location>
</feature>
<keyword evidence="1" id="KW-0732">Signal</keyword>
<accession>A0A5C7W8S9</accession>
<name>A0A5C7W8S9_AQUAC</name>
<proteinExistence type="predicted"/>
<gene>
    <name evidence="2" type="ORF">E6Q69_05995</name>
</gene>
<dbReference type="Proteomes" id="UP000321110">
    <property type="component" value="Unassembled WGS sequence"/>
</dbReference>
<organism evidence="2 3">
    <name type="scientific">Aquipseudomonas alcaligenes</name>
    <name type="common">Pseudomonas alcaligenes</name>
    <dbReference type="NCBI Taxonomy" id="43263"/>
    <lineage>
        <taxon>Bacteria</taxon>
        <taxon>Pseudomonadati</taxon>
        <taxon>Pseudomonadota</taxon>
        <taxon>Gammaproteobacteria</taxon>
        <taxon>Pseudomonadales</taxon>
        <taxon>Pseudomonadaceae</taxon>
        <taxon>Aquipseudomonas</taxon>
    </lineage>
</organism>
<sequence>MRSLALLLGALLLCSPALAQTLEIPLGQQGDAVAGLPQLGESKRSVLERFGLADEEHPAVGHPPITRWDYRSFSVYFEYDHVINSVLHHQPHHPLDKDQP</sequence>
<feature type="chain" id="PRO_5023145300" evidence="1">
    <location>
        <begin position="20"/>
        <end position="100"/>
    </location>
</feature>
<evidence type="ECO:0000313" key="2">
    <source>
        <dbReference type="EMBL" id="TXI33619.1"/>
    </source>
</evidence>
<comment type="caution">
    <text evidence="2">The sequence shown here is derived from an EMBL/GenBank/DDBJ whole genome shotgun (WGS) entry which is preliminary data.</text>
</comment>
<evidence type="ECO:0000313" key="3">
    <source>
        <dbReference type="Proteomes" id="UP000321110"/>
    </source>
</evidence>
<dbReference type="AlphaFoldDB" id="A0A5C7W8S9"/>
<dbReference type="EMBL" id="SSFO01000099">
    <property type="protein sequence ID" value="TXI33619.1"/>
    <property type="molecule type" value="Genomic_DNA"/>
</dbReference>
<protein>
    <submittedName>
        <fullName evidence="2">Phosphodiesterase</fullName>
    </submittedName>
</protein>
<reference evidence="2 3" key="1">
    <citation type="submission" date="2018-09" db="EMBL/GenBank/DDBJ databases">
        <title>Metagenome Assembled Genomes from an Advanced Water Purification Facility.</title>
        <authorList>
            <person name="Stamps B.W."/>
            <person name="Spear J.R."/>
        </authorList>
    </citation>
    <scope>NUCLEOTIDE SEQUENCE [LARGE SCALE GENOMIC DNA]</scope>
    <source>
        <strain evidence="2">Bin_52_1</strain>
    </source>
</reference>
<evidence type="ECO:0000256" key="1">
    <source>
        <dbReference type="SAM" id="SignalP"/>
    </source>
</evidence>